<proteinExistence type="predicted"/>
<dbReference type="NCBIfam" id="TIGR04335">
    <property type="entry name" value="AmmeMemoSam_A"/>
    <property type="match status" value="1"/>
</dbReference>
<evidence type="ECO:0000259" key="1">
    <source>
        <dbReference type="PROSITE" id="PS51112"/>
    </source>
</evidence>
<dbReference type="AlphaFoldDB" id="A0A1H3JIA3"/>
<dbReference type="RefSeq" id="WP_090247034.1">
    <property type="nucleotide sequence ID" value="NZ_FNOU01000030.1"/>
</dbReference>
<dbReference type="EMBL" id="FNOU01000030">
    <property type="protein sequence ID" value="SDY38954.1"/>
    <property type="molecule type" value="Genomic_DNA"/>
</dbReference>
<dbReference type="Pfam" id="PF01871">
    <property type="entry name" value="AMMECR1"/>
    <property type="match status" value="1"/>
</dbReference>
<dbReference type="InterPro" id="IPR027485">
    <property type="entry name" value="AMMECR1_N"/>
</dbReference>
<dbReference type="InterPro" id="IPR036071">
    <property type="entry name" value="AMMECR1_dom_sf"/>
</dbReference>
<dbReference type="Pfam" id="PF02900">
    <property type="entry name" value="LigB"/>
    <property type="match status" value="1"/>
</dbReference>
<dbReference type="Gene3D" id="3.40.830.10">
    <property type="entry name" value="LigB-like"/>
    <property type="match status" value="1"/>
</dbReference>
<reference evidence="3" key="1">
    <citation type="submission" date="2016-10" db="EMBL/GenBank/DDBJ databases">
        <authorList>
            <person name="Varghese N."/>
            <person name="Submissions S."/>
        </authorList>
    </citation>
    <scope>NUCLEOTIDE SEQUENCE [LARGE SCALE GENOMIC DNA]</scope>
    <source>
        <strain evidence="3">VPI 5359</strain>
    </source>
</reference>
<dbReference type="SUPFAM" id="SSF53213">
    <property type="entry name" value="LigB-like"/>
    <property type="match status" value="1"/>
</dbReference>
<dbReference type="GO" id="GO:0008198">
    <property type="term" value="F:ferrous iron binding"/>
    <property type="evidence" value="ECO:0007669"/>
    <property type="project" value="InterPro"/>
</dbReference>
<gene>
    <name evidence="2" type="ORF">SAMN04488579_1302</name>
</gene>
<dbReference type="CDD" id="cd07951">
    <property type="entry name" value="ED_3B_N_AMMECR1"/>
    <property type="match status" value="1"/>
</dbReference>
<dbReference type="NCBIfam" id="TIGR04336">
    <property type="entry name" value="AmmeMemoSam_B"/>
    <property type="match status" value="1"/>
</dbReference>
<dbReference type="GO" id="GO:0016702">
    <property type="term" value="F:oxidoreductase activity, acting on single donors with incorporation of molecular oxygen, incorporation of two atoms of oxygen"/>
    <property type="evidence" value="ECO:0007669"/>
    <property type="project" value="UniProtKB-ARBA"/>
</dbReference>
<evidence type="ECO:0000313" key="3">
    <source>
        <dbReference type="Proteomes" id="UP000199652"/>
    </source>
</evidence>
<dbReference type="PROSITE" id="PS51112">
    <property type="entry name" value="AMMECR1"/>
    <property type="match status" value="1"/>
</dbReference>
<dbReference type="InterPro" id="IPR027623">
    <property type="entry name" value="AmmeMemoSam_A"/>
</dbReference>
<dbReference type="PANTHER" id="PTHR13016">
    <property type="entry name" value="AMMECR1 HOMOLOG"/>
    <property type="match status" value="1"/>
</dbReference>
<dbReference type="PANTHER" id="PTHR13016:SF0">
    <property type="entry name" value="AMME SYNDROME CANDIDATE GENE 1 PROTEIN"/>
    <property type="match status" value="1"/>
</dbReference>
<name>A0A1H3JIA3_EUBBA</name>
<accession>A0A1H3JIA3</accession>
<dbReference type="STRING" id="1528.SAMN04488579_1302"/>
<organism evidence="2 3">
    <name type="scientific">Eubacterium barkeri</name>
    <name type="common">Clostridium barkeri</name>
    <dbReference type="NCBI Taxonomy" id="1528"/>
    <lineage>
        <taxon>Bacteria</taxon>
        <taxon>Bacillati</taxon>
        <taxon>Bacillota</taxon>
        <taxon>Clostridia</taxon>
        <taxon>Eubacteriales</taxon>
        <taxon>Eubacteriaceae</taxon>
        <taxon>Eubacterium</taxon>
    </lineage>
</organism>
<dbReference type="Gene3D" id="3.30.1490.150">
    <property type="entry name" value="Hypothetical protein ph0010, domain 2"/>
    <property type="match status" value="1"/>
</dbReference>
<dbReference type="OrthoDB" id="159752at2"/>
<dbReference type="InterPro" id="IPR004183">
    <property type="entry name" value="Xdiol_dOase_suB"/>
</dbReference>
<sequence>MYLKGIAMASHPPIIIPEVGDGREQKAEKTIRGMKDLALEVAKIKPKTIVCITPHGNVFRDGVSVLYHPTLSGDFGEFGAPQVQLTKACDMGLLDQLNQSFGENNCHSLFINPKTAKEYDIDLRLDHGVLVPLTFIDKVYPDYKILHLTIGYLSLVELYRTGRILREAIELNGEDTLILASADLSHCLKDEGPYAFDPMGPLFDTLVVKAIEDKAYYDLLTLDPKIYEPAGQCGLRPMMMALGAADSIKTHSQVFAYEGPFGVGYMEALITFDLTEEDPTNESLLSHFEQEMNTQYKERLAKADPFVSLATQTIDTWVRTGTRLAEGDFLKTLEDEKAAQRLADSAGVFITIYKSGELRGCIGTIHPVTKSLSEEIIRNAIEAATYDPRFLPVEEAELNQLSVSVSIMGEPETIDDIAQLDPHRYGVIAEKGLRRGLLLPNLTGIDTIEEQIAAVKRKAGIPDYEADDELGEKLHLQRFEVEYYH</sequence>
<dbReference type="InterPro" id="IPR023473">
    <property type="entry name" value="AMMECR1"/>
</dbReference>
<protein>
    <submittedName>
        <fullName evidence="2">Uncharacterized protein, PH0010 family/AmmeMemoRadiSam system protein A/AmmeMemoRadiSam system protein B</fullName>
    </submittedName>
</protein>
<dbReference type="Gene3D" id="3.30.700.20">
    <property type="entry name" value="Hypothetical protein ph0010, domain 1"/>
    <property type="match status" value="1"/>
</dbReference>
<dbReference type="InterPro" id="IPR002733">
    <property type="entry name" value="AMMECR1_domain"/>
</dbReference>
<keyword evidence="3" id="KW-1185">Reference proteome</keyword>
<feature type="domain" description="AMMECR1" evidence="1">
    <location>
        <begin position="301"/>
        <end position="485"/>
    </location>
</feature>
<dbReference type="Proteomes" id="UP000199652">
    <property type="component" value="Unassembled WGS sequence"/>
</dbReference>
<evidence type="ECO:0000313" key="2">
    <source>
        <dbReference type="EMBL" id="SDY38954.1"/>
    </source>
</evidence>
<dbReference type="SUPFAM" id="SSF143447">
    <property type="entry name" value="AMMECR1-like"/>
    <property type="match status" value="1"/>
</dbReference>